<comment type="caution">
    <text evidence="2">The sequence shown here is derived from an EMBL/GenBank/DDBJ whole genome shotgun (WGS) entry which is preliminary data.</text>
</comment>
<dbReference type="AlphaFoldDB" id="A0A392M4G7"/>
<proteinExistence type="predicted"/>
<accession>A0A392M4G7</accession>
<dbReference type="Gene3D" id="3.30.420.10">
    <property type="entry name" value="Ribonuclease H-like superfamily/Ribonuclease H"/>
    <property type="match status" value="1"/>
</dbReference>
<dbReference type="CDD" id="cd06222">
    <property type="entry name" value="RNase_H_like"/>
    <property type="match status" value="1"/>
</dbReference>
<feature type="domain" description="RNase H type-1" evidence="1">
    <location>
        <begin position="249"/>
        <end position="357"/>
    </location>
</feature>
<dbReference type="InterPro" id="IPR053151">
    <property type="entry name" value="RNase_H-like"/>
</dbReference>
<name>A0A392M4G7_9FABA</name>
<sequence length="372" mass="42607">MSCYKIPEGCCANIESMLSKFWWGSSEHNRKIHWMSWERLGRAKSKGGLSFRAQSGYQLSYAWRSLFNAKPVIDLGLRWSIGNGQQVKFLKDPWLPELSSFKVWSPVRNLDEDAVVADLIGVDIKQWKRELVLNSFNDFEARQFLNIHLSWRLPEDKKVWSWERNGHYSVRSAYHLLKEETLRANPEPSLAGNTGIWKFIFVDYMEDEDAVFNKKVPNIMFAVQNISTLAEDFNLACNLNSSNARETGSYTCWGLLCRDHQENVHAATTKSERITCSSNLAEAQGLRWCLQWIKNQNLQNVVVEMDSENVVNCILGKLNLVEIEFIIVDCLDMLFSLLNVSVVSVKRCKNKAAHGLVGVARNLGSLMVWECS</sequence>
<dbReference type="InterPro" id="IPR036397">
    <property type="entry name" value="RNaseH_sf"/>
</dbReference>
<dbReference type="PANTHER" id="PTHR47723">
    <property type="entry name" value="OS05G0353850 PROTEIN"/>
    <property type="match status" value="1"/>
</dbReference>
<dbReference type="InterPro" id="IPR044730">
    <property type="entry name" value="RNase_H-like_dom_plant"/>
</dbReference>
<dbReference type="Pfam" id="PF13456">
    <property type="entry name" value="RVT_3"/>
    <property type="match status" value="1"/>
</dbReference>
<dbReference type="InterPro" id="IPR012337">
    <property type="entry name" value="RNaseH-like_sf"/>
</dbReference>
<protein>
    <submittedName>
        <fullName evidence="2">Ribonuclease H protein</fullName>
    </submittedName>
</protein>
<organism evidence="2 3">
    <name type="scientific">Trifolium medium</name>
    <dbReference type="NCBI Taxonomy" id="97028"/>
    <lineage>
        <taxon>Eukaryota</taxon>
        <taxon>Viridiplantae</taxon>
        <taxon>Streptophyta</taxon>
        <taxon>Embryophyta</taxon>
        <taxon>Tracheophyta</taxon>
        <taxon>Spermatophyta</taxon>
        <taxon>Magnoliopsida</taxon>
        <taxon>eudicotyledons</taxon>
        <taxon>Gunneridae</taxon>
        <taxon>Pentapetalae</taxon>
        <taxon>rosids</taxon>
        <taxon>fabids</taxon>
        <taxon>Fabales</taxon>
        <taxon>Fabaceae</taxon>
        <taxon>Papilionoideae</taxon>
        <taxon>50 kb inversion clade</taxon>
        <taxon>NPAAA clade</taxon>
        <taxon>Hologalegina</taxon>
        <taxon>IRL clade</taxon>
        <taxon>Trifolieae</taxon>
        <taxon>Trifolium</taxon>
    </lineage>
</organism>
<keyword evidence="3" id="KW-1185">Reference proteome</keyword>
<dbReference type="InterPro" id="IPR002156">
    <property type="entry name" value="RNaseH_domain"/>
</dbReference>
<dbReference type="GO" id="GO:0003676">
    <property type="term" value="F:nucleic acid binding"/>
    <property type="evidence" value="ECO:0007669"/>
    <property type="project" value="InterPro"/>
</dbReference>
<gene>
    <name evidence="2" type="ORF">A2U01_0003099</name>
</gene>
<dbReference type="PANTHER" id="PTHR47723:SF19">
    <property type="entry name" value="POLYNUCLEOTIDYL TRANSFERASE, RIBONUCLEASE H-LIKE SUPERFAMILY PROTEIN"/>
    <property type="match status" value="1"/>
</dbReference>
<evidence type="ECO:0000313" key="3">
    <source>
        <dbReference type="Proteomes" id="UP000265520"/>
    </source>
</evidence>
<dbReference type="GO" id="GO:0004523">
    <property type="term" value="F:RNA-DNA hybrid ribonuclease activity"/>
    <property type="evidence" value="ECO:0007669"/>
    <property type="project" value="InterPro"/>
</dbReference>
<dbReference type="Proteomes" id="UP000265520">
    <property type="component" value="Unassembled WGS sequence"/>
</dbReference>
<evidence type="ECO:0000313" key="2">
    <source>
        <dbReference type="EMBL" id="MCH82297.1"/>
    </source>
</evidence>
<dbReference type="EMBL" id="LXQA010003476">
    <property type="protein sequence ID" value="MCH82297.1"/>
    <property type="molecule type" value="Genomic_DNA"/>
</dbReference>
<dbReference type="SUPFAM" id="SSF53098">
    <property type="entry name" value="Ribonuclease H-like"/>
    <property type="match status" value="1"/>
</dbReference>
<evidence type="ECO:0000259" key="1">
    <source>
        <dbReference type="Pfam" id="PF13456"/>
    </source>
</evidence>
<reference evidence="2 3" key="1">
    <citation type="journal article" date="2018" name="Front. Plant Sci.">
        <title>Red Clover (Trifolium pratense) and Zigzag Clover (T. medium) - A Picture of Genomic Similarities and Differences.</title>
        <authorList>
            <person name="Dluhosova J."/>
            <person name="Istvanek J."/>
            <person name="Nedelnik J."/>
            <person name="Repkova J."/>
        </authorList>
    </citation>
    <scope>NUCLEOTIDE SEQUENCE [LARGE SCALE GENOMIC DNA]</scope>
    <source>
        <strain evidence="3">cv. 10/8</strain>
        <tissue evidence="2">Leaf</tissue>
    </source>
</reference>